<keyword evidence="5" id="KW-1185">Reference proteome</keyword>
<dbReference type="InterPro" id="IPR056884">
    <property type="entry name" value="NPHP3-like_N"/>
</dbReference>
<comment type="caution">
    <text evidence="4">The sequence shown here is derived from an EMBL/GenBank/DDBJ whole genome shotgun (WGS) entry which is preliminary data.</text>
</comment>
<evidence type="ECO:0000313" key="4">
    <source>
        <dbReference type="EMBL" id="KAL0563334.1"/>
    </source>
</evidence>
<keyword evidence="1" id="KW-0677">Repeat</keyword>
<reference evidence="4 5" key="1">
    <citation type="submission" date="2024-02" db="EMBL/GenBank/DDBJ databases">
        <title>A draft genome for the cacao thread blight pathogen Marasmius crinis-equi.</title>
        <authorList>
            <person name="Cohen S.P."/>
            <person name="Baruah I.K."/>
            <person name="Amoako-Attah I."/>
            <person name="Bukari Y."/>
            <person name="Meinhardt L.W."/>
            <person name="Bailey B.A."/>
        </authorList>
    </citation>
    <scope>NUCLEOTIDE SEQUENCE [LARGE SCALE GENOMIC DNA]</scope>
    <source>
        <strain evidence="4 5">GH-76</strain>
    </source>
</reference>
<proteinExistence type="predicted"/>
<evidence type="ECO:0000259" key="3">
    <source>
        <dbReference type="Pfam" id="PF24883"/>
    </source>
</evidence>
<dbReference type="PANTHER" id="PTHR10039">
    <property type="entry name" value="AMELOGENIN"/>
    <property type="match status" value="1"/>
</dbReference>
<feature type="compositionally biased region" description="Polar residues" evidence="2">
    <location>
        <begin position="8"/>
        <end position="36"/>
    </location>
</feature>
<dbReference type="SUPFAM" id="SSF52540">
    <property type="entry name" value="P-loop containing nucleoside triphosphate hydrolases"/>
    <property type="match status" value="1"/>
</dbReference>
<dbReference type="Proteomes" id="UP001465976">
    <property type="component" value="Unassembled WGS sequence"/>
</dbReference>
<feature type="region of interest" description="Disordered" evidence="2">
    <location>
        <begin position="1"/>
        <end position="36"/>
    </location>
</feature>
<organism evidence="4 5">
    <name type="scientific">Marasmius crinis-equi</name>
    <dbReference type="NCBI Taxonomy" id="585013"/>
    <lineage>
        <taxon>Eukaryota</taxon>
        <taxon>Fungi</taxon>
        <taxon>Dikarya</taxon>
        <taxon>Basidiomycota</taxon>
        <taxon>Agaricomycotina</taxon>
        <taxon>Agaricomycetes</taxon>
        <taxon>Agaricomycetidae</taxon>
        <taxon>Agaricales</taxon>
        <taxon>Marasmiineae</taxon>
        <taxon>Marasmiaceae</taxon>
        <taxon>Marasmius</taxon>
    </lineage>
</organism>
<gene>
    <name evidence="4" type="ORF">V5O48_018736</name>
</gene>
<sequence length="622" mass="69776">MLEGNDSHCGTRSGHASVNTNAGSSTQTSYNATQQSVNHGRDQVIGGQVINIGGDLVRTFTTVGSEGEFSTFLSADDDPAHSREAHKSLWDAIAGVGASHKAEQQYSRGECLQETRVRVLRLISDWNSSGGDVSPICWLSGAAGVGKTAIAMSIAKSCEEKGLLASFFFFRSDPKRNNPSALMLTIAHGLVVSTPSSRTLINGRIARDPTILEAKLEDQFRELVLTPVSGKGWWARIRRFWSRHISNGDKVPRLIVIDGLDECSEDETQLRILTTIASSFQSVPAAPLRFLICSRPEAWIREAFAASPLHQITKSIVLDDSFSPEEDIKLFFVHEFQNIRTSPKYARVVFPVPWPSPEELQLLVHNSSGQFIYSAIVVKFVKLAWSNPIDQLRIILNYTPQGQSSESPFPELDRLYHIVISANPDHEKLLSILAAIYLLPLHGLPPSPEFIEVLMGFSPGRIDQMLRAMHSVLEIRGSRDGIRPFHNSLNEYLSDRARSGMFYIDRPAQQRLLARQWLQALATDRIEKYSFDQLHKSQASLLFERWKDFCLPSIDQEMLEDLGNIDASALFLVGQALRTGQNRSDQYPPPLPHQRRRLEDPMRDFPVWDEIFTDISSWLRSS</sequence>
<dbReference type="Pfam" id="PF24883">
    <property type="entry name" value="NPHP3_N"/>
    <property type="match status" value="1"/>
</dbReference>
<evidence type="ECO:0000313" key="5">
    <source>
        <dbReference type="Proteomes" id="UP001465976"/>
    </source>
</evidence>
<name>A0ABR3EKB4_9AGAR</name>
<feature type="domain" description="Nephrocystin 3-like N-terminal" evidence="3">
    <location>
        <begin position="124"/>
        <end position="295"/>
    </location>
</feature>
<feature type="non-terminal residue" evidence="4">
    <location>
        <position position="622"/>
    </location>
</feature>
<dbReference type="InterPro" id="IPR027417">
    <property type="entry name" value="P-loop_NTPase"/>
</dbReference>
<evidence type="ECO:0000256" key="1">
    <source>
        <dbReference type="ARBA" id="ARBA00022737"/>
    </source>
</evidence>
<accession>A0ABR3EKB4</accession>
<dbReference type="EMBL" id="JBAHYK010003645">
    <property type="protein sequence ID" value="KAL0563334.1"/>
    <property type="molecule type" value="Genomic_DNA"/>
</dbReference>
<dbReference type="PANTHER" id="PTHR10039:SF14">
    <property type="entry name" value="NACHT DOMAIN-CONTAINING PROTEIN"/>
    <property type="match status" value="1"/>
</dbReference>
<dbReference type="Gene3D" id="3.40.50.300">
    <property type="entry name" value="P-loop containing nucleotide triphosphate hydrolases"/>
    <property type="match status" value="1"/>
</dbReference>
<protein>
    <recommendedName>
        <fullName evidence="3">Nephrocystin 3-like N-terminal domain-containing protein</fullName>
    </recommendedName>
</protein>
<evidence type="ECO:0000256" key="2">
    <source>
        <dbReference type="SAM" id="MobiDB-lite"/>
    </source>
</evidence>